<feature type="compositionally biased region" description="Basic residues" evidence="1">
    <location>
        <begin position="16"/>
        <end position="26"/>
    </location>
</feature>
<name>A0AAD1R6J2_PELCU</name>
<organism evidence="2 3">
    <name type="scientific">Pelobates cultripes</name>
    <name type="common">Western spadefoot toad</name>
    <dbReference type="NCBI Taxonomy" id="61616"/>
    <lineage>
        <taxon>Eukaryota</taxon>
        <taxon>Metazoa</taxon>
        <taxon>Chordata</taxon>
        <taxon>Craniata</taxon>
        <taxon>Vertebrata</taxon>
        <taxon>Euteleostomi</taxon>
        <taxon>Amphibia</taxon>
        <taxon>Batrachia</taxon>
        <taxon>Anura</taxon>
        <taxon>Pelobatoidea</taxon>
        <taxon>Pelobatidae</taxon>
        <taxon>Pelobates</taxon>
    </lineage>
</organism>
<protein>
    <submittedName>
        <fullName evidence="2">Uncharacterized protein</fullName>
    </submittedName>
</protein>
<reference evidence="2" key="1">
    <citation type="submission" date="2022-03" db="EMBL/GenBank/DDBJ databases">
        <authorList>
            <person name="Alioto T."/>
            <person name="Alioto T."/>
            <person name="Gomez Garrido J."/>
        </authorList>
    </citation>
    <scope>NUCLEOTIDE SEQUENCE</scope>
</reference>
<evidence type="ECO:0000313" key="3">
    <source>
        <dbReference type="Proteomes" id="UP001295444"/>
    </source>
</evidence>
<dbReference type="EMBL" id="OW240912">
    <property type="protein sequence ID" value="CAH2224673.1"/>
    <property type="molecule type" value="Genomic_DNA"/>
</dbReference>
<dbReference type="AlphaFoldDB" id="A0AAD1R6J2"/>
<evidence type="ECO:0000256" key="1">
    <source>
        <dbReference type="SAM" id="MobiDB-lite"/>
    </source>
</evidence>
<feature type="region of interest" description="Disordered" evidence="1">
    <location>
        <begin position="1"/>
        <end position="127"/>
    </location>
</feature>
<feature type="non-terminal residue" evidence="2">
    <location>
        <position position="1"/>
    </location>
</feature>
<dbReference type="Proteomes" id="UP001295444">
    <property type="component" value="Chromosome 01"/>
</dbReference>
<feature type="compositionally biased region" description="Polar residues" evidence="1">
    <location>
        <begin position="105"/>
        <end position="127"/>
    </location>
</feature>
<keyword evidence="3" id="KW-1185">Reference proteome</keyword>
<accession>A0AAD1R6J2</accession>
<proteinExistence type="predicted"/>
<gene>
    <name evidence="2" type="ORF">PECUL_23A023300</name>
</gene>
<sequence length="127" mass="14374">WQLPPPRRKAYPERKPARRPQAKRSPRLTVARSQRHSWASLPAATPKPDTQQNAAVPRPHGRDPDAAGPVKNQRRESPHQHKPRRPDPARSQVLSGQRLIMGHPSTHSSHPQTDSPQWAHQKPNSQP</sequence>
<evidence type="ECO:0000313" key="2">
    <source>
        <dbReference type="EMBL" id="CAH2224673.1"/>
    </source>
</evidence>